<evidence type="ECO:0000256" key="5">
    <source>
        <dbReference type="ARBA" id="ARBA00023295"/>
    </source>
</evidence>
<name>A0A4U0SKC1_9ACTN</name>
<dbReference type="Gene3D" id="3.20.20.80">
    <property type="entry name" value="Glycosidases"/>
    <property type="match status" value="1"/>
</dbReference>
<comment type="catalytic activity">
    <reaction evidence="1">
        <text>Hydrolysis of terminal non-reducing N-acetyl-D-hexosamine residues in N-acetyl-beta-D-hexosaminides.</text>
        <dbReference type="EC" id="3.2.1.52"/>
    </reaction>
</comment>
<evidence type="ECO:0000256" key="6">
    <source>
        <dbReference type="PIRSR" id="PIRSR625705-1"/>
    </source>
</evidence>
<keyword evidence="5" id="KW-0326">Glycosidase</keyword>
<dbReference type="SUPFAM" id="SSF51445">
    <property type="entry name" value="(Trans)glycosidases"/>
    <property type="match status" value="1"/>
</dbReference>
<feature type="signal peptide" evidence="7">
    <location>
        <begin position="1"/>
        <end position="26"/>
    </location>
</feature>
<dbReference type="InterPro" id="IPR025705">
    <property type="entry name" value="Beta_hexosaminidase_sua/sub"/>
</dbReference>
<dbReference type="InterPro" id="IPR017853">
    <property type="entry name" value="GH"/>
</dbReference>
<gene>
    <name evidence="10" type="ORF">FCI23_19215</name>
</gene>
<feature type="chain" id="PRO_5020542109" description="beta-N-acetylhexosaminidase" evidence="7">
    <location>
        <begin position="27"/>
        <end position="518"/>
    </location>
</feature>
<dbReference type="RefSeq" id="WP_136725137.1">
    <property type="nucleotide sequence ID" value="NZ_SUMC01000017.1"/>
</dbReference>
<dbReference type="GO" id="GO:0005975">
    <property type="term" value="P:carbohydrate metabolic process"/>
    <property type="evidence" value="ECO:0007669"/>
    <property type="project" value="InterPro"/>
</dbReference>
<dbReference type="AlphaFoldDB" id="A0A4U0SKC1"/>
<dbReference type="GO" id="GO:0004563">
    <property type="term" value="F:beta-N-acetylhexosaminidase activity"/>
    <property type="evidence" value="ECO:0007669"/>
    <property type="project" value="UniProtKB-EC"/>
</dbReference>
<accession>A0A4U0SKC1</accession>
<evidence type="ECO:0000256" key="3">
    <source>
        <dbReference type="ARBA" id="ARBA00012663"/>
    </source>
</evidence>
<dbReference type="InterPro" id="IPR015882">
    <property type="entry name" value="HEX_bac_N"/>
</dbReference>
<dbReference type="SUPFAM" id="SSF55545">
    <property type="entry name" value="beta-N-acetylhexosaminidase-like domain"/>
    <property type="match status" value="1"/>
</dbReference>
<keyword evidence="7" id="KW-0732">Signal</keyword>
<dbReference type="PRINTS" id="PR00738">
    <property type="entry name" value="GLHYDRLASE20"/>
</dbReference>
<reference evidence="10 11" key="1">
    <citation type="submission" date="2019-04" db="EMBL/GenBank/DDBJ databases">
        <title>Streptomyces oryziradicis sp. nov., a novel actinomycete isolated from rhizosphere soil of rice (Oryza sativa L.).</title>
        <authorList>
            <person name="Li C."/>
        </authorList>
    </citation>
    <scope>NUCLEOTIDE SEQUENCE [LARGE SCALE GENOMIC DNA]</scope>
    <source>
        <strain evidence="10 11">NEAU-C40</strain>
    </source>
</reference>
<dbReference type="InterPro" id="IPR015883">
    <property type="entry name" value="Glyco_hydro_20_cat"/>
</dbReference>
<dbReference type="PANTHER" id="PTHR22600">
    <property type="entry name" value="BETA-HEXOSAMINIDASE"/>
    <property type="match status" value="1"/>
</dbReference>
<evidence type="ECO:0000256" key="2">
    <source>
        <dbReference type="ARBA" id="ARBA00006285"/>
    </source>
</evidence>
<comment type="similarity">
    <text evidence="2">Belongs to the glycosyl hydrolase 20 family.</text>
</comment>
<dbReference type="PANTHER" id="PTHR22600:SF57">
    <property type="entry name" value="BETA-N-ACETYLHEXOSAMINIDASE"/>
    <property type="match status" value="1"/>
</dbReference>
<evidence type="ECO:0000256" key="4">
    <source>
        <dbReference type="ARBA" id="ARBA00022801"/>
    </source>
</evidence>
<evidence type="ECO:0000256" key="1">
    <source>
        <dbReference type="ARBA" id="ARBA00001231"/>
    </source>
</evidence>
<feature type="domain" description="Beta-hexosaminidase bacterial type N-terminal" evidence="9">
    <location>
        <begin position="35"/>
        <end position="164"/>
    </location>
</feature>
<comment type="caution">
    <text evidence="10">The sequence shown here is derived from an EMBL/GenBank/DDBJ whole genome shotgun (WGS) entry which is preliminary data.</text>
</comment>
<evidence type="ECO:0000259" key="9">
    <source>
        <dbReference type="Pfam" id="PF02838"/>
    </source>
</evidence>
<evidence type="ECO:0000313" key="11">
    <source>
        <dbReference type="Proteomes" id="UP000305778"/>
    </source>
</evidence>
<evidence type="ECO:0000259" key="8">
    <source>
        <dbReference type="Pfam" id="PF00728"/>
    </source>
</evidence>
<evidence type="ECO:0000313" key="10">
    <source>
        <dbReference type="EMBL" id="TKA10056.1"/>
    </source>
</evidence>
<dbReference type="GO" id="GO:0016020">
    <property type="term" value="C:membrane"/>
    <property type="evidence" value="ECO:0007669"/>
    <property type="project" value="TreeGrafter"/>
</dbReference>
<dbReference type="Proteomes" id="UP000305778">
    <property type="component" value="Unassembled WGS sequence"/>
</dbReference>
<feature type="active site" description="Proton donor" evidence="6">
    <location>
        <position position="331"/>
    </location>
</feature>
<evidence type="ECO:0000256" key="7">
    <source>
        <dbReference type="SAM" id="SignalP"/>
    </source>
</evidence>
<keyword evidence="11" id="KW-1185">Reference proteome</keyword>
<dbReference type="GO" id="GO:0030203">
    <property type="term" value="P:glycosaminoglycan metabolic process"/>
    <property type="evidence" value="ECO:0007669"/>
    <property type="project" value="TreeGrafter"/>
</dbReference>
<dbReference type="CDD" id="cd06568">
    <property type="entry name" value="GH20_SpHex_like"/>
    <property type="match status" value="1"/>
</dbReference>
<dbReference type="Pfam" id="PF00728">
    <property type="entry name" value="Glyco_hydro_20"/>
    <property type="match status" value="1"/>
</dbReference>
<keyword evidence="4" id="KW-0378">Hydrolase</keyword>
<dbReference type="InterPro" id="IPR029018">
    <property type="entry name" value="Hex-like_dom2"/>
</dbReference>
<dbReference type="Gene3D" id="3.30.379.10">
    <property type="entry name" value="Chitobiase/beta-hexosaminidase domain 2-like"/>
    <property type="match status" value="1"/>
</dbReference>
<feature type="domain" description="Glycoside hydrolase family 20 catalytic" evidence="8">
    <location>
        <begin position="168"/>
        <end position="483"/>
    </location>
</feature>
<organism evidence="10 11">
    <name type="scientific">Actinacidiphila oryziradicis</name>
    <dbReference type="NCBI Taxonomy" id="2571141"/>
    <lineage>
        <taxon>Bacteria</taxon>
        <taxon>Bacillati</taxon>
        <taxon>Actinomycetota</taxon>
        <taxon>Actinomycetes</taxon>
        <taxon>Kitasatosporales</taxon>
        <taxon>Streptomycetaceae</taxon>
        <taxon>Actinacidiphila</taxon>
    </lineage>
</organism>
<dbReference type="OrthoDB" id="9763537at2"/>
<protein>
    <recommendedName>
        <fullName evidence="3">beta-N-acetylhexosaminidase</fullName>
        <ecNumber evidence="3">3.2.1.52</ecNumber>
    </recommendedName>
</protein>
<dbReference type="EMBL" id="SUMC01000017">
    <property type="protein sequence ID" value="TKA10056.1"/>
    <property type="molecule type" value="Genomic_DNA"/>
</dbReference>
<dbReference type="EC" id="3.2.1.52" evidence="3"/>
<dbReference type="Pfam" id="PF02838">
    <property type="entry name" value="Glyco_hydro_20b"/>
    <property type="match status" value="1"/>
</dbReference>
<sequence length="518" mass="55922">MRRRRVLSALLLCLGAGVNTTAPAGAAPAPSPLGQVIPAPASVRSTGGAPFVLEDDVRIHVPARSPAAKAVGEYLAGLLRPSTGYGLPLTTAAGRDGIVLSLGGDSGREGYRMDVTGRAVVIRAATAAGLFHGVQTLRQLLPVSVERTYWQPGPWTVARGTVTDRPRYAYRGAMLDVARHFHPVGAVERYIDELALYKINYFHLHLTDDQGWRIAIKSRPQLTRHGGSTQVGGGSGGYFTKADYQRIVRYAASRYMTVVPEVDMPGHINAALASYAALNCNGVARPLYTGTAVGFSSLCVGRKAVNTFINDVLREIAALTPGPYLHIGGDEARATKRHSYAAFMRRAQAIVGKYGKTVMGWHQLTGATPARGAIAQYWGTRGDEPSVAAAARKGTRLVLSPGNHAYLDMKYNARTSLGRAWAGYTEVRKSYDWNPATFIHGAPASAVLGVEAPMWSETIGSSDAIDYMAFPRLPALAELGWSPASKHCWSDFRRRLAAQGDRWSVMGITYYRSPQVPW</sequence>
<proteinExistence type="inferred from homology"/>